<comment type="caution">
    <text evidence="2">The sequence shown here is derived from an EMBL/GenBank/DDBJ whole genome shotgun (WGS) entry which is preliminary data.</text>
</comment>
<accession>A0A443I3K9</accession>
<dbReference type="PANTHER" id="PTHR35204">
    <property type="entry name" value="YALI0A21131P"/>
    <property type="match status" value="1"/>
</dbReference>
<dbReference type="STRING" id="264951.A0A443I3K9"/>
<dbReference type="AlphaFoldDB" id="A0A443I3K9"/>
<reference evidence="2 3" key="1">
    <citation type="journal article" date="2018" name="Front. Microbiol.">
        <title>Genomic and genetic insights into a cosmopolitan fungus, Paecilomyces variotii (Eurotiales).</title>
        <authorList>
            <person name="Urquhart A.S."/>
            <person name="Mondo S.J."/>
            <person name="Makela M.R."/>
            <person name="Hane J.K."/>
            <person name="Wiebenga A."/>
            <person name="He G."/>
            <person name="Mihaltcheva S."/>
            <person name="Pangilinan J."/>
            <person name="Lipzen A."/>
            <person name="Barry K."/>
            <person name="de Vries R.P."/>
            <person name="Grigoriev I.V."/>
            <person name="Idnurm A."/>
        </authorList>
    </citation>
    <scope>NUCLEOTIDE SEQUENCE [LARGE SCALE GENOMIC DNA]</scope>
    <source>
        <strain evidence="2 3">CBS 101075</strain>
    </source>
</reference>
<feature type="region of interest" description="Disordered" evidence="1">
    <location>
        <begin position="86"/>
        <end position="200"/>
    </location>
</feature>
<feature type="compositionally biased region" description="Basic and acidic residues" evidence="1">
    <location>
        <begin position="151"/>
        <end position="184"/>
    </location>
</feature>
<evidence type="ECO:0000313" key="2">
    <source>
        <dbReference type="EMBL" id="RWQ98617.1"/>
    </source>
</evidence>
<dbReference type="Proteomes" id="UP000283841">
    <property type="component" value="Unassembled WGS sequence"/>
</dbReference>
<dbReference type="EMBL" id="RCNU01000002">
    <property type="protein sequence ID" value="RWQ98617.1"/>
    <property type="molecule type" value="Genomic_DNA"/>
</dbReference>
<dbReference type="PANTHER" id="PTHR35204:SF1">
    <property type="entry name" value="ENTEROTOXIN"/>
    <property type="match status" value="1"/>
</dbReference>
<dbReference type="VEuPathDB" id="FungiDB:C8Q69DRAFT_459521"/>
<keyword evidence="3" id="KW-1185">Reference proteome</keyword>
<dbReference type="RefSeq" id="XP_028488262.1">
    <property type="nucleotide sequence ID" value="XM_028630086.1"/>
</dbReference>
<protein>
    <submittedName>
        <fullName evidence="2">Uncharacterized protein</fullName>
    </submittedName>
</protein>
<sequence>MRGHALDAQDRILFNDTIGSESRMMRETGIGGPPDEQERAILACKMAKEVWNDRIDGLIRTEADFEIILCNFERDLEVEYITRTMPQKGREHRGKSSREKEWRQKDHGDEEEREQQGKLCQEKEWQQNDHGRGEGKGHREEKQQQQRKHKFDTPSSDREHQGKFSREKHGQQMDHRKAEDPERRHGPKHKDHRREGRPRYNDLAGHRVIIDFEHFVTAYTYDLDLFPNNSTLPRLDHLSTEELQPIREDITHMILTRDPSRHAFDWQSVVDMIMAEYSEELRRLARGHFPSVTALREELERKLEPFIDYSDIGDWESVTYRCQERFIPKHVANDTVVVRAVRDISREICSAMTSVLADSEIDMETAGGVFQQLVQYLAWPAERHGPR</sequence>
<evidence type="ECO:0000313" key="3">
    <source>
        <dbReference type="Proteomes" id="UP000283841"/>
    </source>
</evidence>
<organism evidence="2 3">
    <name type="scientific">Byssochlamys spectabilis</name>
    <name type="common">Paecilomyces variotii</name>
    <dbReference type="NCBI Taxonomy" id="264951"/>
    <lineage>
        <taxon>Eukaryota</taxon>
        <taxon>Fungi</taxon>
        <taxon>Dikarya</taxon>
        <taxon>Ascomycota</taxon>
        <taxon>Pezizomycotina</taxon>
        <taxon>Eurotiomycetes</taxon>
        <taxon>Eurotiomycetidae</taxon>
        <taxon>Eurotiales</taxon>
        <taxon>Thermoascaceae</taxon>
        <taxon>Paecilomyces</taxon>
    </lineage>
</organism>
<dbReference type="InterPro" id="IPR038921">
    <property type="entry name" value="YOR389W-like"/>
</dbReference>
<proteinExistence type="predicted"/>
<feature type="compositionally biased region" description="Basic and acidic residues" evidence="1">
    <location>
        <begin position="94"/>
        <end position="144"/>
    </location>
</feature>
<evidence type="ECO:0000256" key="1">
    <source>
        <dbReference type="SAM" id="MobiDB-lite"/>
    </source>
</evidence>
<gene>
    <name evidence="2" type="ORF">C8Q69DRAFT_459521</name>
</gene>
<dbReference type="GeneID" id="39599363"/>
<name>A0A443I3K9_BYSSP</name>